<name>A0A016VMS1_9BILA</name>
<evidence type="ECO:0000313" key="3">
    <source>
        <dbReference type="Proteomes" id="UP000024635"/>
    </source>
</evidence>
<protein>
    <submittedName>
        <fullName evidence="2">Uncharacterized protein</fullName>
    </submittedName>
</protein>
<dbReference type="AlphaFoldDB" id="A0A016VMS1"/>
<comment type="caution">
    <text evidence="2">The sequence shown here is derived from an EMBL/GenBank/DDBJ whole genome shotgun (WGS) entry which is preliminary data.</text>
</comment>
<sequence length="96" mass="11160">MYVSLVLPIFLQTTIFCTAYVFALKSLSHHFIIHTELYHLSNQSYRQTQLRLKFPDMKFSFDLFALSMVCEAQESQYSGPSPRVLPSHHVPVSYET</sequence>
<dbReference type="EMBL" id="JARK01001343">
    <property type="protein sequence ID" value="EYC28337.1"/>
    <property type="molecule type" value="Genomic_DNA"/>
</dbReference>
<evidence type="ECO:0000313" key="2">
    <source>
        <dbReference type="EMBL" id="EYC28337.1"/>
    </source>
</evidence>
<proteinExistence type="predicted"/>
<accession>A0A016VMS1</accession>
<evidence type="ECO:0000256" key="1">
    <source>
        <dbReference type="SAM" id="MobiDB-lite"/>
    </source>
</evidence>
<reference evidence="3" key="1">
    <citation type="journal article" date="2015" name="Nat. Genet.">
        <title>The genome and transcriptome of the zoonotic hookworm Ancylostoma ceylanicum identify infection-specific gene families.</title>
        <authorList>
            <person name="Schwarz E.M."/>
            <person name="Hu Y."/>
            <person name="Antoshechkin I."/>
            <person name="Miller M.M."/>
            <person name="Sternberg P.W."/>
            <person name="Aroian R.V."/>
        </authorList>
    </citation>
    <scope>NUCLEOTIDE SEQUENCE</scope>
    <source>
        <strain evidence="3">HY135</strain>
    </source>
</reference>
<keyword evidence="3" id="KW-1185">Reference proteome</keyword>
<dbReference type="Proteomes" id="UP000024635">
    <property type="component" value="Unassembled WGS sequence"/>
</dbReference>
<organism evidence="2 3">
    <name type="scientific">Ancylostoma ceylanicum</name>
    <dbReference type="NCBI Taxonomy" id="53326"/>
    <lineage>
        <taxon>Eukaryota</taxon>
        <taxon>Metazoa</taxon>
        <taxon>Ecdysozoa</taxon>
        <taxon>Nematoda</taxon>
        <taxon>Chromadorea</taxon>
        <taxon>Rhabditida</taxon>
        <taxon>Rhabditina</taxon>
        <taxon>Rhabditomorpha</taxon>
        <taxon>Strongyloidea</taxon>
        <taxon>Ancylostomatidae</taxon>
        <taxon>Ancylostomatinae</taxon>
        <taxon>Ancylostoma</taxon>
    </lineage>
</organism>
<feature type="region of interest" description="Disordered" evidence="1">
    <location>
        <begin position="76"/>
        <end position="96"/>
    </location>
</feature>
<gene>
    <name evidence="2" type="primary">Acey_s0007.g3171</name>
    <name evidence="2" type="ORF">Y032_0007g3171</name>
</gene>